<feature type="transmembrane region" description="Helical" evidence="1">
    <location>
        <begin position="101"/>
        <end position="119"/>
    </location>
</feature>
<gene>
    <name evidence="2" type="ORF">TTHERM_00347940</name>
</gene>
<feature type="transmembrane region" description="Helical" evidence="1">
    <location>
        <begin position="131"/>
        <end position="151"/>
    </location>
</feature>
<dbReference type="Proteomes" id="UP000009168">
    <property type="component" value="Unassembled WGS sequence"/>
</dbReference>
<feature type="transmembrane region" description="Helical" evidence="1">
    <location>
        <begin position="302"/>
        <end position="319"/>
    </location>
</feature>
<evidence type="ECO:0000313" key="2">
    <source>
        <dbReference type="EMBL" id="EAS02704.2"/>
    </source>
</evidence>
<keyword evidence="1" id="KW-1133">Transmembrane helix</keyword>
<evidence type="ECO:0000313" key="3">
    <source>
        <dbReference type="Proteomes" id="UP000009168"/>
    </source>
</evidence>
<dbReference type="KEGG" id="tet:TTHERM_00347940"/>
<feature type="transmembrane region" description="Helical" evidence="1">
    <location>
        <begin position="44"/>
        <end position="64"/>
    </location>
</feature>
<dbReference type="AlphaFoldDB" id="I7M392"/>
<evidence type="ECO:0000256" key="1">
    <source>
        <dbReference type="SAM" id="Phobius"/>
    </source>
</evidence>
<feature type="transmembrane region" description="Helical" evidence="1">
    <location>
        <begin position="245"/>
        <end position="266"/>
    </location>
</feature>
<name>I7M392_TETTS</name>
<keyword evidence="1" id="KW-0472">Membrane</keyword>
<organism evidence="2 3">
    <name type="scientific">Tetrahymena thermophila (strain SB210)</name>
    <dbReference type="NCBI Taxonomy" id="312017"/>
    <lineage>
        <taxon>Eukaryota</taxon>
        <taxon>Sar</taxon>
        <taxon>Alveolata</taxon>
        <taxon>Ciliophora</taxon>
        <taxon>Intramacronucleata</taxon>
        <taxon>Oligohymenophorea</taxon>
        <taxon>Hymenostomatida</taxon>
        <taxon>Tetrahymenina</taxon>
        <taxon>Tetrahymenidae</taxon>
        <taxon>Tetrahymena</taxon>
    </lineage>
</organism>
<dbReference type="GeneID" id="7838892"/>
<dbReference type="EMBL" id="GG662523">
    <property type="protein sequence ID" value="EAS02704.2"/>
    <property type="molecule type" value="Genomic_DNA"/>
</dbReference>
<feature type="transmembrane region" description="Helical" evidence="1">
    <location>
        <begin position="213"/>
        <end position="233"/>
    </location>
</feature>
<reference evidence="3" key="1">
    <citation type="journal article" date="2006" name="PLoS Biol.">
        <title>Macronuclear genome sequence of the ciliate Tetrahymena thermophila, a model eukaryote.</title>
        <authorList>
            <person name="Eisen J.A."/>
            <person name="Coyne R.S."/>
            <person name="Wu M."/>
            <person name="Wu D."/>
            <person name="Thiagarajan M."/>
            <person name="Wortman J.R."/>
            <person name="Badger J.H."/>
            <person name="Ren Q."/>
            <person name="Amedeo P."/>
            <person name="Jones K.M."/>
            <person name="Tallon L.J."/>
            <person name="Delcher A.L."/>
            <person name="Salzberg S.L."/>
            <person name="Silva J.C."/>
            <person name="Haas B.J."/>
            <person name="Majoros W.H."/>
            <person name="Farzad M."/>
            <person name="Carlton J.M."/>
            <person name="Smith R.K. Jr."/>
            <person name="Garg J."/>
            <person name="Pearlman R.E."/>
            <person name="Karrer K.M."/>
            <person name="Sun L."/>
            <person name="Manning G."/>
            <person name="Elde N.C."/>
            <person name="Turkewitz A.P."/>
            <person name="Asai D.J."/>
            <person name="Wilkes D.E."/>
            <person name="Wang Y."/>
            <person name="Cai H."/>
            <person name="Collins K."/>
            <person name="Stewart B.A."/>
            <person name="Lee S.R."/>
            <person name="Wilamowska K."/>
            <person name="Weinberg Z."/>
            <person name="Ruzzo W.L."/>
            <person name="Wloga D."/>
            <person name="Gaertig J."/>
            <person name="Frankel J."/>
            <person name="Tsao C.-C."/>
            <person name="Gorovsky M.A."/>
            <person name="Keeling P.J."/>
            <person name="Waller R.F."/>
            <person name="Patron N.J."/>
            <person name="Cherry J.M."/>
            <person name="Stover N.A."/>
            <person name="Krieger C.J."/>
            <person name="del Toro C."/>
            <person name="Ryder H.F."/>
            <person name="Williamson S.C."/>
            <person name="Barbeau R.A."/>
            <person name="Hamilton E.P."/>
            <person name="Orias E."/>
        </authorList>
    </citation>
    <scope>NUCLEOTIDE SEQUENCE [LARGE SCALE GENOMIC DNA]</scope>
    <source>
        <strain evidence="3">SB210</strain>
    </source>
</reference>
<feature type="transmembrane region" description="Helical" evidence="1">
    <location>
        <begin position="349"/>
        <end position="368"/>
    </location>
</feature>
<feature type="transmembrane region" description="Helical" evidence="1">
    <location>
        <begin position="76"/>
        <end position="95"/>
    </location>
</feature>
<accession>I7M392</accession>
<proteinExistence type="predicted"/>
<protein>
    <submittedName>
        <fullName evidence="2">Transmembrane protein, putative</fullName>
    </submittedName>
</protein>
<keyword evidence="1 2" id="KW-0812">Transmembrane</keyword>
<dbReference type="InParanoid" id="I7M392"/>
<dbReference type="RefSeq" id="XP_001022949.2">
    <property type="nucleotide sequence ID" value="XM_001022949.3"/>
</dbReference>
<keyword evidence="3" id="KW-1185">Reference proteome</keyword>
<feature type="transmembrane region" description="Helical" evidence="1">
    <location>
        <begin position="171"/>
        <end position="192"/>
    </location>
</feature>
<sequence>MCLYIGQEFINNFLYQQIKQKELNQVEYLAALYIFKFKPKYQNAMSILFSIFYYANIALSIYVAEKSKDYTGFFTTYFILYSLDKFMTFMISKAWQDKVGFFAWLLDCFNLGFFAVIYYTKKNSKIFKTIYRLKLLVSIIPMTILQIVYYFNQHMIYRHIIDYDSIINSQIEIAVLIVNMIFIGFAFTNSLEKPFIYYADYMNNVLKTSFLKYSTYLIRNVIHFISYYGMWAILSSQNFLYFDKLSLALIVAAPTLVFALIETAIVQSPIPLLNIFFNHPNLNQKCLKNDLNSLKQNRMRPIRCFLQLLSMILISTFLSDKNPIQKSKYVPQNIDDDLKNQFISVQNEIYKFNILIYAFTIVCLIFNLKKVKDSLTQYWIDEEFNGSLSTIINVLLKNQNLRYIYIKVHYKGQRHSSLNEPLIFDNDLNKTMDEESNNVENENQYQLKSVFLDKLIYLQQQGGFISINKTILVKPDVFMVDKDIFHQRFMTTYLSKVKQLPLSLCYRLQKDNILEILKSRHSIYGVEQNQNVMNLIINNEQYKHNIQLKFTQNYFDSNLLFTIAFDKYISPQLINLPALILYDLNDK</sequence>